<proteinExistence type="predicted"/>
<gene>
    <name evidence="2" type="ORF">DDZ15_12870</name>
</gene>
<evidence type="ECO:0000313" key="3">
    <source>
        <dbReference type="Proteomes" id="UP000245533"/>
    </source>
</evidence>
<dbReference type="EMBL" id="QGGB01000009">
    <property type="protein sequence ID" value="PWN05494.1"/>
    <property type="molecule type" value="Genomic_DNA"/>
</dbReference>
<dbReference type="Pfam" id="PF19578">
    <property type="entry name" value="DUF6090"/>
    <property type="match status" value="1"/>
</dbReference>
<reference evidence="2 3" key="1">
    <citation type="submission" date="2018-05" db="EMBL/GenBank/DDBJ databases">
        <title>Rhodohalobacter halophilus gen. nov., sp. nov., a moderately halophilic member of the family Balneolaceae.</title>
        <authorList>
            <person name="Liu Z.-W."/>
        </authorList>
    </citation>
    <scope>NUCLEOTIDE SEQUENCE [LARGE SCALE GENOMIC DNA]</scope>
    <source>
        <strain evidence="2 3">8A47</strain>
    </source>
</reference>
<keyword evidence="1" id="KW-0472">Membrane</keyword>
<organism evidence="2 3">
    <name type="scientific">Rhodohalobacter mucosus</name>
    <dbReference type="NCBI Taxonomy" id="2079485"/>
    <lineage>
        <taxon>Bacteria</taxon>
        <taxon>Pseudomonadati</taxon>
        <taxon>Balneolota</taxon>
        <taxon>Balneolia</taxon>
        <taxon>Balneolales</taxon>
        <taxon>Balneolaceae</taxon>
        <taxon>Rhodohalobacter</taxon>
    </lineage>
</organism>
<evidence type="ECO:0000313" key="2">
    <source>
        <dbReference type="EMBL" id="PWN05494.1"/>
    </source>
</evidence>
<sequence>MLRFFRHIRKSLMEQNKVRTYLLYAIGEILLVVIGILIALQVNNWNENRIALNQEQQTVAALHSEFSDNLKELKFDIARLDTTIHNMEVLMDLTLLDEIPDETNIDSLISLSLTNPTWNPSSYVLNDLKNSGSISRLSNSELQSKLFAWERHFENLNELVDIFKISTYEMIRFLRDESSLRDIDSYAGIGNIQPSKIGFNNKELLENLRFENYVDDKLITAYQLRNEYLESITIIEDLLTTIRI</sequence>
<keyword evidence="1" id="KW-1133">Transmembrane helix</keyword>
<keyword evidence="3" id="KW-1185">Reference proteome</keyword>
<keyword evidence="1" id="KW-0812">Transmembrane</keyword>
<name>A0A316TT84_9BACT</name>
<dbReference type="InterPro" id="IPR045749">
    <property type="entry name" value="DUF6090"/>
</dbReference>
<dbReference type="AlphaFoldDB" id="A0A316TT84"/>
<evidence type="ECO:0000256" key="1">
    <source>
        <dbReference type="SAM" id="Phobius"/>
    </source>
</evidence>
<accession>A0A316TT84</accession>
<protein>
    <submittedName>
        <fullName evidence="2">Uncharacterized protein</fullName>
    </submittedName>
</protein>
<dbReference type="Proteomes" id="UP000245533">
    <property type="component" value="Unassembled WGS sequence"/>
</dbReference>
<comment type="caution">
    <text evidence="2">The sequence shown here is derived from an EMBL/GenBank/DDBJ whole genome shotgun (WGS) entry which is preliminary data.</text>
</comment>
<feature type="transmembrane region" description="Helical" evidence="1">
    <location>
        <begin position="21"/>
        <end position="40"/>
    </location>
</feature>